<organism evidence="2 3">
    <name type="scientific">Armillaria solidipes</name>
    <dbReference type="NCBI Taxonomy" id="1076256"/>
    <lineage>
        <taxon>Eukaryota</taxon>
        <taxon>Fungi</taxon>
        <taxon>Dikarya</taxon>
        <taxon>Basidiomycota</taxon>
        <taxon>Agaricomycotina</taxon>
        <taxon>Agaricomycetes</taxon>
        <taxon>Agaricomycetidae</taxon>
        <taxon>Agaricales</taxon>
        <taxon>Marasmiineae</taxon>
        <taxon>Physalacriaceae</taxon>
        <taxon>Armillaria</taxon>
    </lineage>
</organism>
<sequence length="151" mass="16940">MMRVEGRARLDHVPSFPNVRCEQTSPARPSSDAASPRHTSANWKLSQPVCTSISELYLVHFPAKVCSQLVSVAGIADTGISVSSREIMPPVQWTTRRLLSFLLILAYIRDNDRKLKAIPARAAQFSPNRWWSKDVERMASEYELAALSIDD</sequence>
<reference evidence="3" key="1">
    <citation type="journal article" date="2017" name="Nat. Ecol. Evol.">
        <title>Genome expansion and lineage-specific genetic innovations in the forest pathogenic fungi Armillaria.</title>
        <authorList>
            <person name="Sipos G."/>
            <person name="Prasanna A.N."/>
            <person name="Walter M.C."/>
            <person name="O'Connor E."/>
            <person name="Balint B."/>
            <person name="Krizsan K."/>
            <person name="Kiss B."/>
            <person name="Hess J."/>
            <person name="Varga T."/>
            <person name="Slot J."/>
            <person name="Riley R."/>
            <person name="Boka B."/>
            <person name="Rigling D."/>
            <person name="Barry K."/>
            <person name="Lee J."/>
            <person name="Mihaltcheva S."/>
            <person name="LaButti K."/>
            <person name="Lipzen A."/>
            <person name="Waldron R."/>
            <person name="Moloney N.M."/>
            <person name="Sperisen C."/>
            <person name="Kredics L."/>
            <person name="Vagvoelgyi C."/>
            <person name="Patrignani A."/>
            <person name="Fitzpatrick D."/>
            <person name="Nagy I."/>
            <person name="Doyle S."/>
            <person name="Anderson J.B."/>
            <person name="Grigoriev I.V."/>
            <person name="Gueldener U."/>
            <person name="Muensterkoetter M."/>
            <person name="Nagy L.G."/>
        </authorList>
    </citation>
    <scope>NUCLEOTIDE SEQUENCE [LARGE SCALE GENOMIC DNA]</scope>
    <source>
        <strain evidence="3">28-4</strain>
    </source>
</reference>
<dbReference type="AlphaFoldDB" id="A0A2H3C6Y6"/>
<evidence type="ECO:0000256" key="1">
    <source>
        <dbReference type="SAM" id="MobiDB-lite"/>
    </source>
</evidence>
<dbReference type="EMBL" id="KZ293418">
    <property type="protein sequence ID" value="PBK75002.1"/>
    <property type="molecule type" value="Genomic_DNA"/>
</dbReference>
<keyword evidence="3" id="KW-1185">Reference proteome</keyword>
<evidence type="ECO:0000313" key="3">
    <source>
        <dbReference type="Proteomes" id="UP000218334"/>
    </source>
</evidence>
<feature type="compositionally biased region" description="Low complexity" evidence="1">
    <location>
        <begin position="25"/>
        <end position="37"/>
    </location>
</feature>
<name>A0A2H3C6Y6_9AGAR</name>
<dbReference type="Proteomes" id="UP000218334">
    <property type="component" value="Unassembled WGS sequence"/>
</dbReference>
<gene>
    <name evidence="2" type="ORF">ARMSODRAFT_501460</name>
</gene>
<accession>A0A2H3C6Y6</accession>
<feature type="region of interest" description="Disordered" evidence="1">
    <location>
        <begin position="15"/>
        <end position="39"/>
    </location>
</feature>
<evidence type="ECO:0000313" key="2">
    <source>
        <dbReference type="EMBL" id="PBK75002.1"/>
    </source>
</evidence>
<protein>
    <submittedName>
        <fullName evidence="2">Uncharacterized protein</fullName>
    </submittedName>
</protein>
<dbReference type="STRING" id="1076256.A0A2H3C6Y6"/>
<proteinExistence type="predicted"/>